<feature type="signal peptide" evidence="1">
    <location>
        <begin position="1"/>
        <end position="17"/>
    </location>
</feature>
<organism evidence="2 3">
    <name type="scientific">Trichosporon asahii var. asahii (strain ATCC 90039 / CBS 2479 / JCM 2466 / KCTC 7840 / NBRC 103889/ NCYC 2677 / UAMH 7654)</name>
    <name type="common">Yeast</name>
    <dbReference type="NCBI Taxonomy" id="1186058"/>
    <lineage>
        <taxon>Eukaryota</taxon>
        <taxon>Fungi</taxon>
        <taxon>Dikarya</taxon>
        <taxon>Basidiomycota</taxon>
        <taxon>Agaricomycotina</taxon>
        <taxon>Tremellomycetes</taxon>
        <taxon>Trichosporonales</taxon>
        <taxon>Trichosporonaceae</taxon>
        <taxon>Trichosporon</taxon>
    </lineage>
</organism>
<accession>J4UDL1</accession>
<dbReference type="KEGG" id="tasa:A1Q1_01711"/>
<name>J4UDL1_TRIAS</name>
<dbReference type="HOGENOM" id="CLU_1807586_0_0_1"/>
<comment type="caution">
    <text evidence="2">The sequence shown here is derived from an EMBL/GenBank/DDBJ whole genome shotgun (WGS) entry which is preliminary data.</text>
</comment>
<reference evidence="2 3" key="1">
    <citation type="journal article" date="2012" name="Eukaryot. Cell">
        <title>Draft genome sequence of CBS 2479, the standard type strain of Trichosporon asahii.</title>
        <authorList>
            <person name="Yang R.Y."/>
            <person name="Li H.T."/>
            <person name="Zhu H."/>
            <person name="Zhou G.P."/>
            <person name="Wang M."/>
            <person name="Wang L."/>
        </authorList>
    </citation>
    <scope>NUCLEOTIDE SEQUENCE [LARGE SCALE GENOMIC DNA]</scope>
    <source>
        <strain evidence="3">ATCC 90039 / CBS 2479 / JCM 2466 / KCTC 7840 / NCYC 2677 / UAMH 7654</strain>
    </source>
</reference>
<dbReference type="Proteomes" id="UP000002748">
    <property type="component" value="Unassembled WGS sequence"/>
</dbReference>
<dbReference type="RefSeq" id="XP_014180225.1">
    <property type="nucleotide sequence ID" value="XM_014324750.1"/>
</dbReference>
<keyword evidence="1" id="KW-0732">Signal</keyword>
<dbReference type="VEuPathDB" id="FungiDB:A1Q1_01711"/>
<evidence type="ECO:0000313" key="2">
    <source>
        <dbReference type="EMBL" id="EJT49230.1"/>
    </source>
</evidence>
<sequence>MLLLPLALSLVPAAATAKLWGWPDSFSVSADVFGDNISDPNWMRHFDHRLAVGGSYLHPEVWTWAQIQKENSAWVDFWRQGNSDTFNMYESNKDRTVHGQCQIVHFHEEPQHCLGRKVMVLLNCWQW</sequence>
<gene>
    <name evidence="2" type="ORF">A1Q1_01711</name>
</gene>
<dbReference type="AlphaFoldDB" id="J4UDL1"/>
<protein>
    <submittedName>
        <fullName evidence="2">Uncharacterized protein</fullName>
    </submittedName>
</protein>
<proteinExistence type="predicted"/>
<dbReference type="EMBL" id="ALBS01000177">
    <property type="protein sequence ID" value="EJT49230.1"/>
    <property type="molecule type" value="Genomic_DNA"/>
</dbReference>
<evidence type="ECO:0000313" key="3">
    <source>
        <dbReference type="Proteomes" id="UP000002748"/>
    </source>
</evidence>
<feature type="chain" id="PRO_5003781615" evidence="1">
    <location>
        <begin position="18"/>
        <end position="127"/>
    </location>
</feature>
<dbReference type="GeneID" id="25985225"/>
<evidence type="ECO:0000256" key="1">
    <source>
        <dbReference type="SAM" id="SignalP"/>
    </source>
</evidence>